<dbReference type="EMBL" id="DSZT01000217">
    <property type="protein sequence ID" value="HGU42615.1"/>
    <property type="molecule type" value="Genomic_DNA"/>
</dbReference>
<protein>
    <submittedName>
        <fullName evidence="9">Type III secretion protein</fullName>
    </submittedName>
</protein>
<feature type="transmembrane region" description="Helical" evidence="7">
    <location>
        <begin position="12"/>
        <end position="37"/>
    </location>
</feature>
<reference evidence="9" key="1">
    <citation type="journal article" date="2020" name="mSystems">
        <title>Genome- and Community-Level Interaction Insights into Carbon Utilization and Element Cycling Functions of Hydrothermarchaeota in Hydrothermal Sediment.</title>
        <authorList>
            <person name="Zhou Z."/>
            <person name="Liu Y."/>
            <person name="Xu W."/>
            <person name="Pan J."/>
            <person name="Luo Z.H."/>
            <person name="Li M."/>
        </authorList>
    </citation>
    <scope>NUCLEOTIDE SEQUENCE [LARGE SCALE GENOMIC DNA]</scope>
    <source>
        <strain evidence="9">SpSt-604</strain>
        <strain evidence="8">SpSt-640</strain>
    </source>
</reference>
<evidence type="ECO:0000256" key="1">
    <source>
        <dbReference type="ARBA" id="ARBA00004651"/>
    </source>
</evidence>
<feature type="transmembrane region" description="Helical" evidence="7">
    <location>
        <begin position="77"/>
        <end position="99"/>
    </location>
</feature>
<keyword evidence="6 7" id="KW-0472">Membrane</keyword>
<dbReference type="OrthoDB" id="9807748at2"/>
<dbReference type="Pfam" id="PF01311">
    <property type="entry name" value="Bac_export_1"/>
    <property type="match status" value="1"/>
</dbReference>
<feature type="transmembrane region" description="Helical" evidence="7">
    <location>
        <begin position="181"/>
        <end position="203"/>
    </location>
</feature>
<gene>
    <name evidence="9" type="ORF">ENT72_06855</name>
    <name evidence="8" type="ORF">ENU12_02145</name>
</gene>
<evidence type="ECO:0000256" key="6">
    <source>
        <dbReference type="ARBA" id="ARBA00023136"/>
    </source>
</evidence>
<keyword evidence="5 7" id="KW-1133">Transmembrane helix</keyword>
<dbReference type="PANTHER" id="PTHR30065">
    <property type="entry name" value="FLAGELLAR BIOSYNTHETIC PROTEIN FLIR"/>
    <property type="match status" value="1"/>
</dbReference>
<dbReference type="PANTHER" id="PTHR30065:SF1">
    <property type="entry name" value="SURFACE PRESENTATION OF ANTIGENS PROTEIN SPAR"/>
    <property type="match status" value="1"/>
</dbReference>
<evidence type="ECO:0000256" key="3">
    <source>
        <dbReference type="ARBA" id="ARBA00022475"/>
    </source>
</evidence>
<dbReference type="EMBL" id="DTBH01000051">
    <property type="protein sequence ID" value="HGQ76731.1"/>
    <property type="molecule type" value="Genomic_DNA"/>
</dbReference>
<evidence type="ECO:0000256" key="4">
    <source>
        <dbReference type="ARBA" id="ARBA00022692"/>
    </source>
</evidence>
<accession>A0A7C4RZ98</accession>
<dbReference type="PRINTS" id="PR00953">
    <property type="entry name" value="TYPE3IMRPROT"/>
</dbReference>
<evidence type="ECO:0000256" key="2">
    <source>
        <dbReference type="ARBA" id="ARBA00009772"/>
    </source>
</evidence>
<dbReference type="AlphaFoldDB" id="A0A7C4RZ98"/>
<comment type="caution">
    <text evidence="9">The sequence shown here is derived from an EMBL/GenBank/DDBJ whole genome shotgun (WGS) entry which is preliminary data.</text>
</comment>
<evidence type="ECO:0000313" key="8">
    <source>
        <dbReference type="EMBL" id="HGQ76731.1"/>
    </source>
</evidence>
<sequence>MNMNQFYDLLQRYALSYGLILTRLTGMMVIAPLFAGFSLPLEIMVILLLALGYVTLPNVAIPVSLPMPIITIAGSALYNFFIGFVIGLIGYTIVSSVYVGSEIFGIQSGFNVSGSLDPTMEESPLTSEFIYLVSVYIFVSLKGHLLLYKAVVESFQKYPILISEISFKNISEQYVRIFTDAFLFSLQIALPIIGLMFLINVLFGILSRLVPQMNVFMVAMPASTLILFAVLVGMIPVWVELISRMVYRLEPYLSQLLAK</sequence>
<dbReference type="GO" id="GO:0005886">
    <property type="term" value="C:plasma membrane"/>
    <property type="evidence" value="ECO:0007669"/>
    <property type="project" value="UniProtKB-SubCell"/>
</dbReference>
<dbReference type="InterPro" id="IPR002010">
    <property type="entry name" value="T3SS_IM_R"/>
</dbReference>
<name>A0A7C4RZ98_FERPE</name>
<comment type="subcellular location">
    <subcellularLocation>
        <location evidence="1">Cell membrane</location>
        <topology evidence="1">Multi-pass membrane protein</topology>
    </subcellularLocation>
</comment>
<keyword evidence="3" id="KW-1003">Cell membrane</keyword>
<feature type="transmembrane region" description="Helical" evidence="7">
    <location>
        <begin position="129"/>
        <end position="148"/>
    </location>
</feature>
<evidence type="ECO:0000256" key="5">
    <source>
        <dbReference type="ARBA" id="ARBA00022989"/>
    </source>
</evidence>
<proteinExistence type="inferred from homology"/>
<comment type="similarity">
    <text evidence="2">Belongs to the FliR/MopE/SpaR family.</text>
</comment>
<feature type="transmembrane region" description="Helical" evidence="7">
    <location>
        <begin position="43"/>
        <end position="65"/>
    </location>
</feature>
<dbReference type="GO" id="GO:0006605">
    <property type="term" value="P:protein targeting"/>
    <property type="evidence" value="ECO:0007669"/>
    <property type="project" value="InterPro"/>
</dbReference>
<evidence type="ECO:0000256" key="7">
    <source>
        <dbReference type="SAM" id="Phobius"/>
    </source>
</evidence>
<keyword evidence="4 7" id="KW-0812">Transmembrane</keyword>
<evidence type="ECO:0000313" key="9">
    <source>
        <dbReference type="EMBL" id="HGU42615.1"/>
    </source>
</evidence>
<feature type="transmembrane region" description="Helical" evidence="7">
    <location>
        <begin position="215"/>
        <end position="239"/>
    </location>
</feature>
<organism evidence="9">
    <name type="scientific">Fervidobacterium pennivorans</name>
    <dbReference type="NCBI Taxonomy" id="93466"/>
    <lineage>
        <taxon>Bacteria</taxon>
        <taxon>Thermotogati</taxon>
        <taxon>Thermotogota</taxon>
        <taxon>Thermotogae</taxon>
        <taxon>Thermotogales</taxon>
        <taxon>Fervidobacteriaceae</taxon>
        <taxon>Fervidobacterium</taxon>
    </lineage>
</organism>